<feature type="transmembrane region" description="Helical" evidence="6">
    <location>
        <begin position="110"/>
        <end position="129"/>
    </location>
</feature>
<name>A0ABQ8R832_FUSEQ</name>
<sequence length="284" mass="30381">MVIVPDITPDKWLGLYSGVVSSVFAFSSVLGPVLGGVLAQHSTWRWVFLLNLPGAAVCALMLIPSIKTKHKASGGWRQVDFPGAFLFLAATILLIYALQSASATYGWSSSIIIGSLVGSGVSLILFIVYELQLPRYSSLAPFFPLPLLVQPDIALLMICSFFMGSSFYSTIIQLPQRLQHVNAKSPTTAGILLLPVLLPSAGFSALSGGMYRKYPAATPSLLFCGGVLQVIGVGLLSTLPTGSSVSNSQYGFEVMTGIGFGLMLPSFMILARDWVPDQQYGNYN</sequence>
<dbReference type="PANTHER" id="PTHR23501">
    <property type="entry name" value="MAJOR FACILITATOR SUPERFAMILY"/>
    <property type="match status" value="1"/>
</dbReference>
<dbReference type="Gene3D" id="1.20.1250.20">
    <property type="entry name" value="MFS general substrate transporter like domains"/>
    <property type="match status" value="2"/>
</dbReference>
<evidence type="ECO:0000256" key="1">
    <source>
        <dbReference type="ARBA" id="ARBA00004141"/>
    </source>
</evidence>
<evidence type="ECO:0000256" key="3">
    <source>
        <dbReference type="ARBA" id="ARBA00022989"/>
    </source>
</evidence>
<feature type="transmembrane region" description="Helical" evidence="6">
    <location>
        <begin position="217"/>
        <end position="238"/>
    </location>
</feature>
<accession>A0ABQ8R832</accession>
<evidence type="ECO:0000256" key="5">
    <source>
        <dbReference type="ARBA" id="ARBA00023180"/>
    </source>
</evidence>
<evidence type="ECO:0000313" key="7">
    <source>
        <dbReference type="EMBL" id="KAJ4129011.1"/>
    </source>
</evidence>
<dbReference type="Pfam" id="PF07690">
    <property type="entry name" value="MFS_1"/>
    <property type="match status" value="1"/>
</dbReference>
<feature type="transmembrane region" description="Helical" evidence="6">
    <location>
        <begin position="189"/>
        <end position="211"/>
    </location>
</feature>
<evidence type="ECO:0000256" key="2">
    <source>
        <dbReference type="ARBA" id="ARBA00022692"/>
    </source>
</evidence>
<feature type="transmembrane region" description="Helical" evidence="6">
    <location>
        <begin position="250"/>
        <end position="271"/>
    </location>
</feature>
<evidence type="ECO:0000256" key="6">
    <source>
        <dbReference type="SAM" id="Phobius"/>
    </source>
</evidence>
<dbReference type="InterPro" id="IPR011701">
    <property type="entry name" value="MFS"/>
</dbReference>
<comment type="subcellular location">
    <subcellularLocation>
        <location evidence="1">Membrane</location>
        <topology evidence="1">Multi-pass membrane protein</topology>
    </subcellularLocation>
</comment>
<dbReference type="Proteomes" id="UP001152024">
    <property type="component" value="Unassembled WGS sequence"/>
</dbReference>
<evidence type="ECO:0000256" key="4">
    <source>
        <dbReference type="ARBA" id="ARBA00023136"/>
    </source>
</evidence>
<protein>
    <recommendedName>
        <fullName evidence="9">Major facilitator superfamily (MFS) profile domain-containing protein</fullName>
    </recommendedName>
</protein>
<feature type="transmembrane region" description="Helical" evidence="6">
    <location>
        <begin position="149"/>
        <end position="168"/>
    </location>
</feature>
<reference evidence="7" key="1">
    <citation type="submission" date="2022-09" db="EMBL/GenBank/DDBJ databases">
        <title>Fusarium specimens isolated from Avocado Roots.</title>
        <authorList>
            <person name="Stajich J."/>
            <person name="Roper C."/>
            <person name="Heimlech-Rivalta G."/>
        </authorList>
    </citation>
    <scope>NUCLEOTIDE SEQUENCE</scope>
    <source>
        <strain evidence="7">CF00095</strain>
    </source>
</reference>
<keyword evidence="2 6" id="KW-0812">Transmembrane</keyword>
<comment type="caution">
    <text evidence="7">The sequence shown here is derived from an EMBL/GenBank/DDBJ whole genome shotgun (WGS) entry which is preliminary data.</text>
</comment>
<dbReference type="InterPro" id="IPR036259">
    <property type="entry name" value="MFS_trans_sf"/>
</dbReference>
<feature type="transmembrane region" description="Helical" evidence="6">
    <location>
        <begin position="12"/>
        <end position="34"/>
    </location>
</feature>
<gene>
    <name evidence="7" type="ORF">NW768_007540</name>
</gene>
<keyword evidence="4 6" id="KW-0472">Membrane</keyword>
<dbReference type="PANTHER" id="PTHR23501:SF43">
    <property type="entry name" value="MULTIDRUG TRANSPORTER, PUTATIVE (AFU_ORTHOLOGUE AFUA_6G03040)-RELATED"/>
    <property type="match status" value="1"/>
</dbReference>
<evidence type="ECO:0008006" key="9">
    <source>
        <dbReference type="Google" id="ProtNLM"/>
    </source>
</evidence>
<feature type="transmembrane region" description="Helical" evidence="6">
    <location>
        <begin position="81"/>
        <end position="98"/>
    </location>
</feature>
<dbReference type="EMBL" id="JAOQBH010000011">
    <property type="protein sequence ID" value="KAJ4129011.1"/>
    <property type="molecule type" value="Genomic_DNA"/>
</dbReference>
<organism evidence="7 8">
    <name type="scientific">Fusarium equiseti</name>
    <name type="common">Fusarium scirpi</name>
    <dbReference type="NCBI Taxonomy" id="61235"/>
    <lineage>
        <taxon>Eukaryota</taxon>
        <taxon>Fungi</taxon>
        <taxon>Dikarya</taxon>
        <taxon>Ascomycota</taxon>
        <taxon>Pezizomycotina</taxon>
        <taxon>Sordariomycetes</taxon>
        <taxon>Hypocreomycetidae</taxon>
        <taxon>Hypocreales</taxon>
        <taxon>Nectriaceae</taxon>
        <taxon>Fusarium</taxon>
        <taxon>Fusarium incarnatum-equiseti species complex</taxon>
    </lineage>
</organism>
<proteinExistence type="predicted"/>
<keyword evidence="8" id="KW-1185">Reference proteome</keyword>
<keyword evidence="3 6" id="KW-1133">Transmembrane helix</keyword>
<dbReference type="SUPFAM" id="SSF103473">
    <property type="entry name" value="MFS general substrate transporter"/>
    <property type="match status" value="1"/>
</dbReference>
<keyword evidence="5" id="KW-0325">Glycoprotein</keyword>
<feature type="transmembrane region" description="Helical" evidence="6">
    <location>
        <begin position="46"/>
        <end position="66"/>
    </location>
</feature>
<evidence type="ECO:0000313" key="8">
    <source>
        <dbReference type="Proteomes" id="UP001152024"/>
    </source>
</evidence>